<feature type="compositionally biased region" description="Polar residues" evidence="1">
    <location>
        <begin position="308"/>
        <end position="326"/>
    </location>
</feature>
<dbReference type="PROSITE" id="PS50097">
    <property type="entry name" value="BTB"/>
    <property type="match status" value="1"/>
</dbReference>
<evidence type="ECO:0000313" key="4">
    <source>
        <dbReference type="Proteomes" id="UP000039865"/>
    </source>
</evidence>
<dbReference type="Proteomes" id="UP000039865">
    <property type="component" value="Unassembled WGS sequence"/>
</dbReference>
<feature type="domain" description="BTB" evidence="2">
    <location>
        <begin position="787"/>
        <end position="864"/>
    </location>
</feature>
<evidence type="ECO:0000259" key="2">
    <source>
        <dbReference type="PROSITE" id="PS50097"/>
    </source>
</evidence>
<dbReference type="InterPro" id="IPR000210">
    <property type="entry name" value="BTB/POZ_dom"/>
</dbReference>
<evidence type="ECO:0000256" key="1">
    <source>
        <dbReference type="SAM" id="MobiDB-lite"/>
    </source>
</evidence>
<accession>A0A078AB94</accession>
<sequence length="1700" mass="198086">MRSQNQAATMEGLIQEFYNVLNSQRVSFKKKPIAKFILGEIIIQELLQNGITKQDQNFVKVMENYQMFKFGNLDYLYYEDTHQPKSYQFSSQVLTHEFLSNFIIQEIYECFNKTLDDMINGPFKVKILTGINSTHISFGATQVGQKGEKFVVAALTSKSSATFDAFINCISSSDSGILIVGKVYDMSKKPAFISVNREQQNQLVIGPNRIMYSQETSEFRAYLPQNYMGRQLSQILQSFDQHNVIEIFLTDIQNAQIQNGEGADISQNFNQFNTFDIGFQDIMPDYEQLEKRQGGLSMLLQSANLLGENDSNSQKQNTRSTTQTAGVPQIRTTRAQQIRQQAALMKQQTQPQIQQQQSNNNMQMNPNFNRNNFQNQNNRQTPQMNRSQSFTIGFNKQNNTSVQTPTFNNNNNNNFRNGSNFNNENQNPNNLTFNNQSKNTFQSNTNNTVGFKPPNNFNNSQNQVQPFKINFNLSSNNNGYNSGNNQFSQSNSSAFQKNPNFQFNSQQTQSFNQVQFKPQSNFNSNYQNNQNQGFKPVFNFNNQSNTNFQNQQQPQQWSNFNNQNRFNNNFSNNNGYQNNQNYNQNSTSNGNQNSYSYQSNFNNFNNQWQQQQQLQQQQQQQAPPKEHLVFSQLSPIDQETLKGYLKNLSQDLNPDQIQKVTALMLTDPVQFFNYYKAAVDQFEKSKNTIQSSKNRDLKQTNFNITQNNDQKPNQNITKLKDYDDLSLFLYTLTDKLQKNDDLKYQLIIKQLRDCQITPTQALKKLVIRNRQPINESFKKLYLNQQHTDLVLSLRGEEFLCHQIVFTSNSEFFKKAIRESETYNKIQFGPDVMIASKLLIPDWIDMSAFKLFVLYMYTGKVGVDGNFQQLSDKDFIELLRIGNFFYNEYLQEFLIAHVIIPQMSPASAVIFIKECTVGSKHHKNSCLNAWAFLKAYSQYYLEKHLHSLIRTNPSLMYELDINLMREIIDQSLLYIVDGSKDLESILQFTADTWAEKSISTLFRRSQESMDSCSAFDYQIVPLMSDFLRTIDVLMDYKCQLIKSQDVITSAIINKSSTSISAETENKKTDLDSTFVQGITADNQGNELRPDLSSWKPSANILKDNITSKDLFESREPQIHQQINLDQIKVDFEKNKGSTIITKAFDFGRRSWHLKIDIDYDKNVSLWIVERGPILDCSPDGVPQVGISIPIKFSSMLIQFEILDAAFGEYKSLIFYTFAHDHNQIIGHQNFINISQLKEKNEINIKVHMREFILHSSLTYYISQNFQSLYQKDLKTLELQKKNYLANKNSFFYNHPNVYNEYELLNMAFYNVFQIFLSQDLKVEDENLVLGFIFHYTKIQSIINNDENMKFISNLLVQTLKFYYISTKKILSALRDNFLLRQSSLFITKTTEEFQMRFQTQNQLLLNINGSSSKSTHVKEQPRKYYDMSRVQNQGRAKQQATAAPDQNKIHPFIQDLVLWLQTSKHSKIDEQTFLNEIRKQVMEDTKKNVNLLRQNTWTVNYQNYNANFNNSPRYDYQRRNHARSYSNDNRQQAYNYNNCDNQYRNQMANIGNQRARTPPKFLQTKQNDLNYKNGGHENKRLNNSYDQGRYANQRNPPAYNDSTKANNNYLQTNGSFHQAESKLRNNLIADYSMLLNNLDQSLQYNKNNQNCYYQTKSTENYNQNNNGYVPYYRQDRRYENNASTKYIRSKDSGADDGCKIF</sequence>
<evidence type="ECO:0000313" key="3">
    <source>
        <dbReference type="EMBL" id="CDW79156.1"/>
    </source>
</evidence>
<protein>
    <submittedName>
        <fullName evidence="3">Leucine rich repeat family protein</fullName>
    </submittedName>
</protein>
<dbReference type="EMBL" id="CCKQ01007742">
    <property type="protein sequence ID" value="CDW79156.1"/>
    <property type="molecule type" value="Genomic_DNA"/>
</dbReference>
<feature type="region of interest" description="Disordered" evidence="1">
    <location>
        <begin position="1564"/>
        <end position="1602"/>
    </location>
</feature>
<dbReference type="Gene3D" id="3.30.710.10">
    <property type="entry name" value="Potassium Channel Kv1.1, Chain A"/>
    <property type="match status" value="1"/>
</dbReference>
<dbReference type="InParanoid" id="A0A078AB94"/>
<feature type="region of interest" description="Disordered" evidence="1">
    <location>
        <begin position="471"/>
        <end position="499"/>
    </location>
</feature>
<feature type="compositionally biased region" description="Polar residues" evidence="1">
    <location>
        <begin position="1580"/>
        <end position="1602"/>
    </location>
</feature>
<dbReference type="SUPFAM" id="SSF54695">
    <property type="entry name" value="POZ domain"/>
    <property type="match status" value="1"/>
</dbReference>
<organism evidence="3 4">
    <name type="scientific">Stylonychia lemnae</name>
    <name type="common">Ciliate</name>
    <dbReference type="NCBI Taxonomy" id="5949"/>
    <lineage>
        <taxon>Eukaryota</taxon>
        <taxon>Sar</taxon>
        <taxon>Alveolata</taxon>
        <taxon>Ciliophora</taxon>
        <taxon>Intramacronucleata</taxon>
        <taxon>Spirotrichea</taxon>
        <taxon>Stichotrichia</taxon>
        <taxon>Sporadotrichida</taxon>
        <taxon>Oxytrichidae</taxon>
        <taxon>Stylonychinae</taxon>
        <taxon>Stylonychia</taxon>
    </lineage>
</organism>
<dbReference type="CDD" id="cd18186">
    <property type="entry name" value="BTB_POZ_ZBTB_KLHL-like"/>
    <property type="match status" value="1"/>
</dbReference>
<gene>
    <name evidence="3" type="primary">Contig4984.g5333</name>
    <name evidence="3" type="ORF">STYLEM_8142</name>
</gene>
<reference evidence="3 4" key="1">
    <citation type="submission" date="2014-06" db="EMBL/GenBank/DDBJ databases">
        <authorList>
            <person name="Swart Estienne"/>
        </authorList>
    </citation>
    <scope>NUCLEOTIDE SEQUENCE [LARGE SCALE GENOMIC DNA]</scope>
    <source>
        <strain evidence="3 4">130c</strain>
    </source>
</reference>
<feature type="compositionally biased region" description="Low complexity" evidence="1">
    <location>
        <begin position="329"/>
        <end position="383"/>
    </location>
</feature>
<dbReference type="OrthoDB" id="9997739at2759"/>
<feature type="region of interest" description="Disordered" evidence="1">
    <location>
        <begin position="415"/>
        <end position="441"/>
    </location>
</feature>
<feature type="region of interest" description="Disordered" evidence="1">
    <location>
        <begin position="308"/>
        <end position="384"/>
    </location>
</feature>
<feature type="region of interest" description="Disordered" evidence="1">
    <location>
        <begin position="608"/>
        <end position="627"/>
    </location>
</feature>
<feature type="compositionally biased region" description="Low complexity" evidence="1">
    <location>
        <begin position="608"/>
        <end position="621"/>
    </location>
</feature>
<feature type="compositionally biased region" description="Low complexity" evidence="1">
    <location>
        <begin position="415"/>
        <end position="435"/>
    </location>
</feature>
<feature type="region of interest" description="Disordered" evidence="1">
    <location>
        <begin position="519"/>
        <end position="601"/>
    </location>
</feature>
<keyword evidence="4" id="KW-1185">Reference proteome</keyword>
<proteinExistence type="predicted"/>
<dbReference type="InterPro" id="IPR011333">
    <property type="entry name" value="SKP1/BTB/POZ_sf"/>
</dbReference>
<name>A0A078AB94_STYLE</name>